<reference evidence="1 2" key="1">
    <citation type="journal article" date="2019" name="Int. J. Syst. Evol. Microbiol.">
        <title>The Global Catalogue of Microorganisms (GCM) 10K type strain sequencing project: providing services to taxonomists for standard genome sequencing and annotation.</title>
        <authorList>
            <consortium name="The Broad Institute Genomics Platform"/>
            <consortium name="The Broad Institute Genome Sequencing Center for Infectious Disease"/>
            <person name="Wu L."/>
            <person name="Ma J."/>
        </authorList>
    </citation>
    <scope>NUCLEOTIDE SEQUENCE [LARGE SCALE GENOMIC DNA]</scope>
    <source>
        <strain evidence="1 2">JCM 14969</strain>
    </source>
</reference>
<gene>
    <name evidence="1" type="ORF">GCM10009789_57380</name>
</gene>
<accession>A0ABN2E478</accession>
<proteinExistence type="predicted"/>
<protein>
    <submittedName>
        <fullName evidence="1">Uncharacterized protein</fullName>
    </submittedName>
</protein>
<evidence type="ECO:0000313" key="2">
    <source>
        <dbReference type="Proteomes" id="UP001500393"/>
    </source>
</evidence>
<dbReference type="Proteomes" id="UP001500393">
    <property type="component" value="Unassembled WGS sequence"/>
</dbReference>
<name>A0ABN2E478_9ACTN</name>
<evidence type="ECO:0000313" key="1">
    <source>
        <dbReference type="EMBL" id="GAA1595963.1"/>
    </source>
</evidence>
<organism evidence="1 2">
    <name type="scientific">Kribbella sancticallisti</name>
    <dbReference type="NCBI Taxonomy" id="460087"/>
    <lineage>
        <taxon>Bacteria</taxon>
        <taxon>Bacillati</taxon>
        <taxon>Actinomycetota</taxon>
        <taxon>Actinomycetes</taxon>
        <taxon>Propionibacteriales</taxon>
        <taxon>Kribbellaceae</taxon>
        <taxon>Kribbella</taxon>
    </lineage>
</organism>
<keyword evidence="2" id="KW-1185">Reference proteome</keyword>
<sequence length="258" mass="27068">MAGPLTAVEYQKTLTQLDQRLAGGIGTLGRVKTEDSLSAAIDNLAQTLNAESTAVGGLKPPKRAVAANRVLQLRLKAAATTLTGTGTDDVGCGGLAYVSQAVQRQLTANLAVAVTQLKTLGLRFGSTLPDLGPEPADVRPSNGDIVVRTGSGGSGRLRVKNGTSRDVAVSVVSTGQAPSKPHVMMYVQAKKTATMNRIGGAYTLYFKSGKDWNPKRRQFSSDCAFSKFQQGFGKNQGWQVDLQPSTLGNAPTSGVDPY</sequence>
<dbReference type="EMBL" id="BAAAOS010000045">
    <property type="protein sequence ID" value="GAA1595963.1"/>
    <property type="molecule type" value="Genomic_DNA"/>
</dbReference>
<comment type="caution">
    <text evidence="1">The sequence shown here is derived from an EMBL/GenBank/DDBJ whole genome shotgun (WGS) entry which is preliminary data.</text>
</comment>